<evidence type="ECO:0000259" key="2">
    <source>
        <dbReference type="Pfam" id="PF12770"/>
    </source>
</evidence>
<evidence type="ECO:0000313" key="3">
    <source>
        <dbReference type="EMBL" id="MBD2296744.1"/>
    </source>
</evidence>
<dbReference type="Pfam" id="PF13374">
    <property type="entry name" value="TPR_10"/>
    <property type="match status" value="1"/>
</dbReference>
<name>A0A926WMZ9_9NOST</name>
<feature type="domain" description="CHAT" evidence="2">
    <location>
        <begin position="584"/>
        <end position="897"/>
    </location>
</feature>
<dbReference type="AlphaFoldDB" id="A0A926WMZ9"/>
<organism evidence="3 4">
    <name type="scientific">Anabaena sphaerica FACHB-251</name>
    <dbReference type="NCBI Taxonomy" id="2692883"/>
    <lineage>
        <taxon>Bacteria</taxon>
        <taxon>Bacillati</taxon>
        <taxon>Cyanobacteriota</taxon>
        <taxon>Cyanophyceae</taxon>
        <taxon>Nostocales</taxon>
        <taxon>Nostocaceae</taxon>
        <taxon>Anabaena</taxon>
    </lineage>
</organism>
<dbReference type="RefSeq" id="WP_190564863.1">
    <property type="nucleotide sequence ID" value="NZ_JACJQU010000029.1"/>
</dbReference>
<accession>A0A926WMZ9</accession>
<protein>
    <submittedName>
        <fullName evidence="3">CHAT domain-containing protein</fullName>
    </submittedName>
</protein>
<dbReference type="Proteomes" id="UP000662185">
    <property type="component" value="Unassembled WGS sequence"/>
</dbReference>
<dbReference type="InterPro" id="IPR011990">
    <property type="entry name" value="TPR-like_helical_dom_sf"/>
</dbReference>
<dbReference type="Pfam" id="PF13181">
    <property type="entry name" value="TPR_8"/>
    <property type="match status" value="1"/>
</dbReference>
<comment type="caution">
    <text evidence="3">The sequence shown here is derived from an EMBL/GenBank/DDBJ whole genome shotgun (WGS) entry which is preliminary data.</text>
</comment>
<reference evidence="4" key="1">
    <citation type="journal article" date="2020" name="ISME J.">
        <title>Comparative genomics reveals insights into cyanobacterial evolution and habitat adaptation.</title>
        <authorList>
            <person name="Chen M.Y."/>
            <person name="Teng W.K."/>
            <person name="Zhao L."/>
            <person name="Hu C.X."/>
            <person name="Zhou Y.K."/>
            <person name="Han B.P."/>
            <person name="Song L.R."/>
            <person name="Shu W.S."/>
        </authorList>
    </citation>
    <scope>NUCLEOTIDE SEQUENCE [LARGE SCALE GENOMIC DNA]</scope>
    <source>
        <strain evidence="4">FACHB-251</strain>
    </source>
</reference>
<dbReference type="InterPro" id="IPR024983">
    <property type="entry name" value="CHAT_dom"/>
</dbReference>
<dbReference type="PANTHER" id="PTHR10098">
    <property type="entry name" value="RAPSYN-RELATED"/>
    <property type="match status" value="1"/>
</dbReference>
<dbReference type="Pfam" id="PF13424">
    <property type="entry name" value="TPR_12"/>
    <property type="match status" value="2"/>
</dbReference>
<dbReference type="PROSITE" id="PS50005">
    <property type="entry name" value="TPR"/>
    <property type="match status" value="3"/>
</dbReference>
<keyword evidence="1" id="KW-0802">TPR repeat</keyword>
<sequence>MANRQKKILLMFLNLISLPGIISILLLSEPVAAIPGRMTTVAQQPATSEAAETAYAEAEKLFQQGTSASLKEAITKFEEAAKLYHQMRETRSESAAIGYIGYIYSLLGEKPKALEFHHQALLLRKKVGDKRGEAITLNHIGSIYDDLGEKQKALEFYNQALPLRRQIGDKRGEATTLNNIALLYDSLGEKQQAVLLYNQVLPLRRAERDKRGEAITLNNIGSVYDELGEKQKALDFYNQALPICRLLGDKDREATTLNNIGSVYNFLKENQKALTFYNQALPLKKLVGDRSGEANILNNIASVYDSLKEKQKALTLYNQALTLYQDVGDRGGEANTLRNLAYLQRNQGNLNEALIQIQSAIKIIENLRTKITSETLRTSYFSSVQSYYKLYIDLLMQLHKQQPSKGYDALALHANESARARSLLELITEANADIRQGVDSTLLQAERNIQKQLDNNEKLRIQLLNSKSTPEQIQALETETATLLKQSQDIKTQIRIKSPRYAALTQPQPLTLPQIQQQVLGENTLLLEYSLGEEKSYLWAVSKTEITSYELPKNADIVSLVKKFRNEIIKPQSGRKIVARAAVPLTQILLNPVAEKLANKRLVIVGDGALQYLPFAALISPNSDPEQYKFLIVNHEIITLPSASTVAILRTEQKGRKTPSKGLALLADPVFDIDDERFISQKTPIKRNTDNLEYLALKRAVSDTDIRFARLRFTRKEAEKILNLIPKYQSLQAYDFAANRQFATSSQLSQYRIIHFATHGIVNSKQPELSGLVLSLFDQQGKPENGFLRLHDIFNLKLSADLVVLSACQTGLGKEIAGEGLIGLTRGFMYAGSSRVVMSLWNVSDQGTSVLMGKFYQKMLQGGLKPATALREAQIEMLNDKRFSKPDYWAAFTIQGDW</sequence>
<dbReference type="Gene3D" id="1.25.40.10">
    <property type="entry name" value="Tetratricopeptide repeat domain"/>
    <property type="match status" value="2"/>
</dbReference>
<feature type="repeat" description="TPR" evidence="1">
    <location>
        <begin position="134"/>
        <end position="167"/>
    </location>
</feature>
<dbReference type="SMART" id="SM00028">
    <property type="entry name" value="TPR"/>
    <property type="match status" value="7"/>
</dbReference>
<feature type="repeat" description="TPR" evidence="1">
    <location>
        <begin position="294"/>
        <end position="327"/>
    </location>
</feature>
<keyword evidence="4" id="KW-1185">Reference proteome</keyword>
<dbReference type="SUPFAM" id="SSF48452">
    <property type="entry name" value="TPR-like"/>
    <property type="match status" value="2"/>
</dbReference>
<dbReference type="InterPro" id="IPR019734">
    <property type="entry name" value="TPR_rpt"/>
</dbReference>
<dbReference type="PANTHER" id="PTHR10098:SF108">
    <property type="entry name" value="TETRATRICOPEPTIDE REPEAT PROTEIN 28"/>
    <property type="match status" value="1"/>
</dbReference>
<feature type="repeat" description="TPR" evidence="1">
    <location>
        <begin position="214"/>
        <end position="247"/>
    </location>
</feature>
<dbReference type="EMBL" id="JACJQU010000029">
    <property type="protein sequence ID" value="MBD2296744.1"/>
    <property type="molecule type" value="Genomic_DNA"/>
</dbReference>
<evidence type="ECO:0000256" key="1">
    <source>
        <dbReference type="PROSITE-ProRule" id="PRU00339"/>
    </source>
</evidence>
<proteinExistence type="predicted"/>
<evidence type="ECO:0000313" key="4">
    <source>
        <dbReference type="Proteomes" id="UP000662185"/>
    </source>
</evidence>
<gene>
    <name evidence="3" type="ORF">H6G06_25485</name>
</gene>
<dbReference type="Pfam" id="PF12770">
    <property type="entry name" value="CHAT"/>
    <property type="match status" value="1"/>
</dbReference>